<dbReference type="GO" id="GO:0005829">
    <property type="term" value="C:cytosol"/>
    <property type="evidence" value="ECO:0007669"/>
    <property type="project" value="TreeGrafter"/>
</dbReference>
<evidence type="ECO:0000259" key="3">
    <source>
        <dbReference type="Pfam" id="PF03061"/>
    </source>
</evidence>
<protein>
    <submittedName>
        <fullName evidence="4">Phenylacetic acid degradation protein</fullName>
    </submittedName>
</protein>
<keyword evidence="5" id="KW-1185">Reference proteome</keyword>
<dbReference type="RefSeq" id="WP_189936544.1">
    <property type="nucleotide sequence ID" value="NZ_BNCD01000019.1"/>
</dbReference>
<sequence length="171" mass="18014">MAISDASGSDAARERTYRWQDPATTAAAVPGRSGREFLEAIGDGTLPRPPILDTLGIDVVEVGDGRVVFALTPAEWHYNPIGSVHGGVMATLADTALGCAVHSRLPAGTGYTSLEVKINFTRAVTLASGRLVCEGKVLTLGRRTATSEARILDQQDRLVAHASTTCLVFPV</sequence>
<dbReference type="InterPro" id="IPR003736">
    <property type="entry name" value="PAAI_dom"/>
</dbReference>
<dbReference type="SUPFAM" id="SSF54637">
    <property type="entry name" value="Thioesterase/thiol ester dehydrase-isomerase"/>
    <property type="match status" value="1"/>
</dbReference>
<evidence type="ECO:0000256" key="2">
    <source>
        <dbReference type="SAM" id="MobiDB-lite"/>
    </source>
</evidence>
<evidence type="ECO:0000313" key="5">
    <source>
        <dbReference type="Proteomes" id="UP000603708"/>
    </source>
</evidence>
<dbReference type="Proteomes" id="UP000603708">
    <property type="component" value="Unassembled WGS sequence"/>
</dbReference>
<dbReference type="Gene3D" id="3.10.129.10">
    <property type="entry name" value="Hotdog Thioesterase"/>
    <property type="match status" value="1"/>
</dbReference>
<reference evidence="4" key="2">
    <citation type="submission" date="2020-09" db="EMBL/GenBank/DDBJ databases">
        <authorList>
            <person name="Sun Q."/>
            <person name="Ohkuma M."/>
        </authorList>
    </citation>
    <scope>NUCLEOTIDE SEQUENCE</scope>
    <source>
        <strain evidence="4">JCM 5069</strain>
    </source>
</reference>
<reference evidence="4" key="1">
    <citation type="journal article" date="2014" name="Int. J. Syst. Evol. Microbiol.">
        <title>Complete genome sequence of Corynebacterium casei LMG S-19264T (=DSM 44701T), isolated from a smear-ripened cheese.</title>
        <authorList>
            <consortium name="US DOE Joint Genome Institute (JGI-PGF)"/>
            <person name="Walter F."/>
            <person name="Albersmeier A."/>
            <person name="Kalinowski J."/>
            <person name="Ruckert C."/>
        </authorList>
    </citation>
    <scope>NUCLEOTIDE SEQUENCE</scope>
    <source>
        <strain evidence="4">JCM 5069</strain>
    </source>
</reference>
<gene>
    <name evidence="4" type="ORF">GCM10018793_54810</name>
</gene>
<organism evidence="4 5">
    <name type="scientific">Streptomyces sulfonofaciens</name>
    <dbReference type="NCBI Taxonomy" id="68272"/>
    <lineage>
        <taxon>Bacteria</taxon>
        <taxon>Bacillati</taxon>
        <taxon>Actinomycetota</taxon>
        <taxon>Actinomycetes</taxon>
        <taxon>Kitasatosporales</taxon>
        <taxon>Streptomycetaceae</taxon>
        <taxon>Streptomyces</taxon>
    </lineage>
</organism>
<feature type="region of interest" description="Disordered" evidence="2">
    <location>
        <begin position="1"/>
        <end position="25"/>
    </location>
</feature>
<comment type="caution">
    <text evidence="4">The sequence shown here is derived from an EMBL/GenBank/DDBJ whole genome shotgun (WGS) entry which is preliminary data.</text>
</comment>
<dbReference type="CDD" id="cd03443">
    <property type="entry name" value="PaaI_thioesterase"/>
    <property type="match status" value="1"/>
</dbReference>
<dbReference type="Pfam" id="PF03061">
    <property type="entry name" value="4HBT"/>
    <property type="match status" value="1"/>
</dbReference>
<proteinExistence type="predicted"/>
<dbReference type="AlphaFoldDB" id="A0A919GJH4"/>
<accession>A0A919GJH4</accession>
<dbReference type="InterPro" id="IPR029069">
    <property type="entry name" value="HotDog_dom_sf"/>
</dbReference>
<dbReference type="NCBIfam" id="TIGR00369">
    <property type="entry name" value="unchar_dom_1"/>
    <property type="match status" value="1"/>
</dbReference>
<dbReference type="InterPro" id="IPR006683">
    <property type="entry name" value="Thioestr_dom"/>
</dbReference>
<dbReference type="GO" id="GO:0061522">
    <property type="term" value="F:1,4-dihydroxy-2-naphthoyl-CoA thioesterase activity"/>
    <property type="evidence" value="ECO:0007669"/>
    <property type="project" value="TreeGrafter"/>
</dbReference>
<keyword evidence="1" id="KW-0378">Hydrolase</keyword>
<dbReference type="PANTHER" id="PTHR43240:SF1">
    <property type="entry name" value="BLR5584 PROTEIN"/>
    <property type="match status" value="1"/>
</dbReference>
<dbReference type="PANTHER" id="PTHR43240">
    <property type="entry name" value="1,4-DIHYDROXY-2-NAPHTHOYL-COA THIOESTERASE 1"/>
    <property type="match status" value="1"/>
</dbReference>
<feature type="domain" description="Thioesterase" evidence="3">
    <location>
        <begin position="82"/>
        <end position="160"/>
    </location>
</feature>
<name>A0A919GJH4_9ACTN</name>
<dbReference type="EMBL" id="BNCD01000019">
    <property type="protein sequence ID" value="GHH85714.1"/>
    <property type="molecule type" value="Genomic_DNA"/>
</dbReference>
<evidence type="ECO:0000256" key="1">
    <source>
        <dbReference type="ARBA" id="ARBA00022801"/>
    </source>
</evidence>
<evidence type="ECO:0000313" key="4">
    <source>
        <dbReference type="EMBL" id="GHH85714.1"/>
    </source>
</evidence>